<evidence type="ECO:0000256" key="6">
    <source>
        <dbReference type="SAM" id="SignalP"/>
    </source>
</evidence>
<keyword evidence="4" id="KW-0720">Serine protease</keyword>
<evidence type="ECO:0000256" key="3">
    <source>
        <dbReference type="ARBA" id="ARBA00022801"/>
    </source>
</evidence>
<feature type="chain" id="PRO_5043954542" description="Peptidase S1 domain-containing protein" evidence="6">
    <location>
        <begin position="20"/>
        <end position="240"/>
    </location>
</feature>
<dbReference type="GO" id="GO:0004252">
    <property type="term" value="F:serine-type endopeptidase activity"/>
    <property type="evidence" value="ECO:0007669"/>
    <property type="project" value="InterPro"/>
</dbReference>
<dbReference type="EMBL" id="CAXKWB010069609">
    <property type="protein sequence ID" value="CAL4193193.1"/>
    <property type="molecule type" value="Genomic_DNA"/>
</dbReference>
<name>A0AAV2SI03_MEGNR</name>
<evidence type="ECO:0000256" key="1">
    <source>
        <dbReference type="ARBA" id="ARBA00007664"/>
    </source>
</evidence>
<gene>
    <name evidence="8" type="ORF">MNOR_LOCUS36822</name>
</gene>
<dbReference type="CDD" id="cd00190">
    <property type="entry name" value="Tryp_SPc"/>
    <property type="match status" value="1"/>
</dbReference>
<keyword evidence="2" id="KW-0645">Protease</keyword>
<comment type="similarity">
    <text evidence="1">Belongs to the peptidase S1 family.</text>
</comment>
<evidence type="ECO:0000256" key="2">
    <source>
        <dbReference type="ARBA" id="ARBA00022670"/>
    </source>
</evidence>
<dbReference type="SUPFAM" id="SSF50494">
    <property type="entry name" value="Trypsin-like serine proteases"/>
    <property type="match status" value="1"/>
</dbReference>
<keyword evidence="9" id="KW-1185">Reference proteome</keyword>
<feature type="signal peptide" evidence="6">
    <location>
        <begin position="1"/>
        <end position="19"/>
    </location>
</feature>
<keyword evidence="5" id="KW-1015">Disulfide bond</keyword>
<dbReference type="Proteomes" id="UP001497623">
    <property type="component" value="Unassembled WGS sequence"/>
</dbReference>
<evidence type="ECO:0000256" key="5">
    <source>
        <dbReference type="ARBA" id="ARBA00023157"/>
    </source>
</evidence>
<feature type="domain" description="Peptidase S1" evidence="7">
    <location>
        <begin position="34"/>
        <end position="240"/>
    </location>
</feature>
<evidence type="ECO:0000259" key="7">
    <source>
        <dbReference type="PROSITE" id="PS50240"/>
    </source>
</evidence>
<dbReference type="PANTHER" id="PTHR24276:SF91">
    <property type="entry name" value="AT26814P-RELATED"/>
    <property type="match status" value="1"/>
</dbReference>
<dbReference type="InterPro" id="IPR050430">
    <property type="entry name" value="Peptidase_S1"/>
</dbReference>
<dbReference type="InterPro" id="IPR001314">
    <property type="entry name" value="Peptidase_S1A"/>
</dbReference>
<evidence type="ECO:0000313" key="8">
    <source>
        <dbReference type="EMBL" id="CAL4193193.1"/>
    </source>
</evidence>
<dbReference type="Gene3D" id="2.40.10.10">
    <property type="entry name" value="Trypsin-like serine proteases"/>
    <property type="match status" value="1"/>
</dbReference>
<dbReference type="InterPro" id="IPR043504">
    <property type="entry name" value="Peptidase_S1_PA_chymotrypsin"/>
</dbReference>
<accession>A0AAV2SI03</accession>
<dbReference type="Pfam" id="PF00089">
    <property type="entry name" value="Trypsin"/>
    <property type="match status" value="1"/>
</dbReference>
<evidence type="ECO:0000256" key="4">
    <source>
        <dbReference type="ARBA" id="ARBA00022825"/>
    </source>
</evidence>
<protein>
    <recommendedName>
        <fullName evidence="7">Peptidase S1 domain-containing protein</fullName>
    </recommendedName>
</protein>
<dbReference type="PROSITE" id="PS00134">
    <property type="entry name" value="TRYPSIN_HIS"/>
    <property type="match status" value="1"/>
</dbReference>
<dbReference type="InterPro" id="IPR001254">
    <property type="entry name" value="Trypsin_dom"/>
</dbReference>
<dbReference type="PRINTS" id="PR00722">
    <property type="entry name" value="CHYMOTRYPSIN"/>
</dbReference>
<keyword evidence="3" id="KW-0378">Hydrolase</keyword>
<evidence type="ECO:0000313" key="9">
    <source>
        <dbReference type="Proteomes" id="UP001497623"/>
    </source>
</evidence>
<keyword evidence="6" id="KW-0732">Signal</keyword>
<dbReference type="PROSITE" id="PS50240">
    <property type="entry name" value="TRYPSIN_DOM"/>
    <property type="match status" value="1"/>
</dbReference>
<reference evidence="8 9" key="1">
    <citation type="submission" date="2024-05" db="EMBL/GenBank/DDBJ databases">
        <authorList>
            <person name="Wallberg A."/>
        </authorList>
    </citation>
    <scope>NUCLEOTIDE SEQUENCE [LARGE SCALE GENOMIC DNA]</scope>
</reference>
<organism evidence="8 9">
    <name type="scientific">Meganyctiphanes norvegica</name>
    <name type="common">Northern krill</name>
    <name type="synonym">Thysanopoda norvegica</name>
    <dbReference type="NCBI Taxonomy" id="48144"/>
    <lineage>
        <taxon>Eukaryota</taxon>
        <taxon>Metazoa</taxon>
        <taxon>Ecdysozoa</taxon>
        <taxon>Arthropoda</taxon>
        <taxon>Crustacea</taxon>
        <taxon>Multicrustacea</taxon>
        <taxon>Malacostraca</taxon>
        <taxon>Eumalacostraca</taxon>
        <taxon>Eucarida</taxon>
        <taxon>Euphausiacea</taxon>
        <taxon>Euphausiidae</taxon>
        <taxon>Meganyctiphanes</taxon>
    </lineage>
</organism>
<dbReference type="InterPro" id="IPR009003">
    <property type="entry name" value="Peptidase_S1_PA"/>
</dbReference>
<dbReference type="InterPro" id="IPR018114">
    <property type="entry name" value="TRYPSIN_HIS"/>
</dbReference>
<proteinExistence type="inferred from homology"/>
<dbReference type="AlphaFoldDB" id="A0AAV2SI03"/>
<sequence length="240" mass="26352">MMVSSCVLALIALMATVHARTALTARDLERPDRIVGGDPVQRGEMPWQVSLQQRGSHFCGATLIGQHWAVTAAHCTKGINYKHVTAMVGGWDLNEQNTEYNIKKVIVGDYKSDTMTNDIALLRLSLKPKRRSARADAKAIPIALDQRKEVADEECVVSGWGRQSEAGSLPNILRAAMVTLRTDEKCQEMVSSASSYKIYNTNLCAGGAERDACQYRNEGSLQGCRNRNSDDIANCQQHGV</sequence>
<dbReference type="FunFam" id="2.40.10.10:FF:000166">
    <property type="entry name" value="Trypsin"/>
    <property type="match status" value="1"/>
</dbReference>
<feature type="non-terminal residue" evidence="8">
    <location>
        <position position="240"/>
    </location>
</feature>
<comment type="caution">
    <text evidence="8">The sequence shown here is derived from an EMBL/GenBank/DDBJ whole genome shotgun (WGS) entry which is preliminary data.</text>
</comment>
<dbReference type="PANTHER" id="PTHR24276">
    <property type="entry name" value="POLYSERASE-RELATED"/>
    <property type="match status" value="1"/>
</dbReference>
<dbReference type="SMART" id="SM00020">
    <property type="entry name" value="Tryp_SPc"/>
    <property type="match status" value="1"/>
</dbReference>
<dbReference type="GO" id="GO:0006508">
    <property type="term" value="P:proteolysis"/>
    <property type="evidence" value="ECO:0007669"/>
    <property type="project" value="UniProtKB-KW"/>
</dbReference>